<dbReference type="KEGG" id="tbg:TbgDal_VII8010"/>
<dbReference type="RefSeq" id="XP_011775215.1">
    <property type="nucleotide sequence ID" value="XM_011776913.1"/>
</dbReference>
<evidence type="ECO:0000256" key="1">
    <source>
        <dbReference type="SAM" id="MobiDB-lite"/>
    </source>
</evidence>
<gene>
    <name evidence="2" type="ORF">TbgDal_VII8010</name>
</gene>
<proteinExistence type="predicted"/>
<feature type="compositionally biased region" description="Low complexity" evidence="1">
    <location>
        <begin position="86"/>
        <end position="98"/>
    </location>
</feature>
<evidence type="ECO:0000313" key="2">
    <source>
        <dbReference type="EMBL" id="CBH12936.1"/>
    </source>
</evidence>
<feature type="compositionally biased region" description="Polar residues" evidence="1">
    <location>
        <begin position="57"/>
        <end position="67"/>
    </location>
</feature>
<dbReference type="EMBL" id="FN554970">
    <property type="protein sequence ID" value="CBH12936.1"/>
    <property type="molecule type" value="Genomic_DNA"/>
</dbReference>
<feature type="region of interest" description="Disordered" evidence="1">
    <location>
        <begin position="32"/>
        <end position="67"/>
    </location>
</feature>
<evidence type="ECO:0000313" key="3">
    <source>
        <dbReference type="Proteomes" id="UP000002316"/>
    </source>
</evidence>
<dbReference type="AlphaFoldDB" id="C9ZU50"/>
<feature type="compositionally biased region" description="Polar residues" evidence="1">
    <location>
        <begin position="36"/>
        <end position="48"/>
    </location>
</feature>
<feature type="compositionally biased region" description="Polar residues" evidence="1">
    <location>
        <begin position="106"/>
        <end position="117"/>
    </location>
</feature>
<dbReference type="GeneID" id="23863121"/>
<protein>
    <submittedName>
        <fullName evidence="2">Uncharacterized protein</fullName>
    </submittedName>
</protein>
<reference evidence="3" key="1">
    <citation type="journal article" date="2010" name="PLoS Negl. Trop. Dis.">
        <title>The genome sequence of Trypanosoma brucei gambiense, causative agent of chronic human african trypanosomiasis.</title>
        <authorList>
            <person name="Jackson A.P."/>
            <person name="Sanders M."/>
            <person name="Berry A."/>
            <person name="McQuillan J."/>
            <person name="Aslett M.A."/>
            <person name="Quail M.A."/>
            <person name="Chukualim B."/>
            <person name="Capewell P."/>
            <person name="MacLeod A."/>
            <person name="Melville S.E."/>
            <person name="Gibson W."/>
            <person name="Barry J.D."/>
            <person name="Berriman M."/>
            <person name="Hertz-Fowler C."/>
        </authorList>
    </citation>
    <scope>NUCLEOTIDE SEQUENCE [LARGE SCALE GENOMIC DNA]</scope>
    <source>
        <strain evidence="3">MHOM/CI/86/DAL972</strain>
    </source>
</reference>
<feature type="region of interest" description="Disordered" evidence="1">
    <location>
        <begin position="85"/>
        <end position="128"/>
    </location>
</feature>
<name>C9ZU50_TRYB9</name>
<accession>C9ZU50</accession>
<organism evidence="2 3">
    <name type="scientific">Trypanosoma brucei gambiense (strain MHOM/CI/86/DAL972)</name>
    <dbReference type="NCBI Taxonomy" id="679716"/>
    <lineage>
        <taxon>Eukaryota</taxon>
        <taxon>Discoba</taxon>
        <taxon>Euglenozoa</taxon>
        <taxon>Kinetoplastea</taxon>
        <taxon>Metakinetoplastina</taxon>
        <taxon>Trypanosomatida</taxon>
        <taxon>Trypanosomatidae</taxon>
        <taxon>Trypanosoma</taxon>
    </lineage>
</organism>
<sequence>MASVQQAEFVPVQMRRSQQSCTVEDSLVLSGRAKTVPNQEQTNPTNPLRRTKYAPMTPTTAPWDSIQSGGQTYLQAVKRGVAARNSVRVASTRRTAASKARGPRTATLNTRKATQGGSRIGRHGQPAN</sequence>
<dbReference type="Proteomes" id="UP000002316">
    <property type="component" value="Chromosome 7"/>
</dbReference>